<dbReference type="PROSITE" id="PS01186">
    <property type="entry name" value="EGF_2"/>
    <property type="match status" value="4"/>
</dbReference>
<dbReference type="Proteomes" id="UP001152795">
    <property type="component" value="Unassembled WGS sequence"/>
</dbReference>
<comment type="caution">
    <text evidence="8">Lacks conserved residue(s) required for the propagation of feature annotation.</text>
</comment>
<dbReference type="PROSITE" id="PS50026">
    <property type="entry name" value="EGF_3"/>
    <property type="match status" value="5"/>
</dbReference>
<reference evidence="9" key="1">
    <citation type="submission" date="2020-04" db="EMBL/GenBank/DDBJ databases">
        <authorList>
            <person name="Alioto T."/>
            <person name="Alioto T."/>
            <person name="Gomez Garrido J."/>
        </authorList>
    </citation>
    <scope>NUCLEOTIDE SEQUENCE</scope>
    <source>
        <strain evidence="9">A484AB</strain>
    </source>
</reference>
<evidence type="ECO:0000256" key="2">
    <source>
        <dbReference type="ARBA" id="ARBA00022525"/>
    </source>
</evidence>
<evidence type="ECO:0000256" key="5">
    <source>
        <dbReference type="ARBA" id="ARBA00022737"/>
    </source>
</evidence>
<keyword evidence="9" id="KW-0695">RNA-directed DNA polymerase</keyword>
<evidence type="ECO:0000256" key="3">
    <source>
        <dbReference type="ARBA" id="ARBA00022536"/>
    </source>
</evidence>
<accession>A0A6S7GF28</accession>
<dbReference type="Gene3D" id="2.10.25.10">
    <property type="entry name" value="Laminin"/>
    <property type="match status" value="5"/>
</dbReference>
<dbReference type="FunFam" id="2.10.25.10:FF:000038">
    <property type="entry name" value="Fibrillin 2"/>
    <property type="match status" value="3"/>
</dbReference>
<evidence type="ECO:0000256" key="8">
    <source>
        <dbReference type="PROSITE-ProRule" id="PRU00076"/>
    </source>
</evidence>
<dbReference type="InterPro" id="IPR009030">
    <property type="entry name" value="Growth_fac_rcpt_cys_sf"/>
</dbReference>
<dbReference type="InterPro" id="IPR000742">
    <property type="entry name" value="EGF"/>
</dbReference>
<keyword evidence="3 8" id="KW-0245">EGF-like domain</keyword>
<dbReference type="InterPro" id="IPR051586">
    <property type="entry name" value="PKC-binding_NELL"/>
</dbReference>
<organism evidence="9 10">
    <name type="scientific">Paramuricea clavata</name>
    <name type="common">Red gorgonian</name>
    <name type="synonym">Violescent sea-whip</name>
    <dbReference type="NCBI Taxonomy" id="317549"/>
    <lineage>
        <taxon>Eukaryota</taxon>
        <taxon>Metazoa</taxon>
        <taxon>Cnidaria</taxon>
        <taxon>Anthozoa</taxon>
        <taxon>Octocorallia</taxon>
        <taxon>Malacalcyonacea</taxon>
        <taxon>Plexauridae</taxon>
        <taxon>Paramuricea</taxon>
    </lineage>
</organism>
<dbReference type="InterPro" id="IPR049883">
    <property type="entry name" value="NOTCH1_EGF-like"/>
</dbReference>
<keyword evidence="7" id="KW-0325">Glycoprotein</keyword>
<dbReference type="AlphaFoldDB" id="A0A6S7GF28"/>
<protein>
    <submittedName>
        <fullName evidence="9">RNA-directed DNA polymerase from mobile element jockey</fullName>
    </submittedName>
</protein>
<keyword evidence="5" id="KW-0677">Repeat</keyword>
<dbReference type="PROSITE" id="PS00010">
    <property type="entry name" value="ASX_HYDROXYL"/>
    <property type="match status" value="5"/>
</dbReference>
<dbReference type="InterPro" id="IPR018097">
    <property type="entry name" value="EGF_Ca-bd_CS"/>
</dbReference>
<proteinExistence type="predicted"/>
<dbReference type="SMART" id="SM00181">
    <property type="entry name" value="EGF"/>
    <property type="match status" value="5"/>
</dbReference>
<keyword evidence="2" id="KW-0964">Secreted</keyword>
<dbReference type="InterPro" id="IPR000152">
    <property type="entry name" value="EGF-type_Asp/Asn_hydroxyl_site"/>
</dbReference>
<dbReference type="SUPFAM" id="SSF57196">
    <property type="entry name" value="EGF/Laminin"/>
    <property type="match status" value="2"/>
</dbReference>
<keyword evidence="4" id="KW-0732">Signal</keyword>
<dbReference type="InterPro" id="IPR024731">
    <property type="entry name" value="NELL2-like_EGF"/>
</dbReference>
<dbReference type="OrthoDB" id="10045365at2759"/>
<dbReference type="InterPro" id="IPR001881">
    <property type="entry name" value="EGF-like_Ca-bd_dom"/>
</dbReference>
<gene>
    <name evidence="9" type="ORF">PACLA_8A012100</name>
</gene>
<comment type="subcellular location">
    <subcellularLocation>
        <location evidence="1">Secreted</location>
    </subcellularLocation>
</comment>
<keyword evidence="9" id="KW-0808">Transferase</keyword>
<evidence type="ECO:0000256" key="6">
    <source>
        <dbReference type="ARBA" id="ARBA00023157"/>
    </source>
</evidence>
<keyword evidence="10" id="KW-1185">Reference proteome</keyword>
<evidence type="ECO:0000313" key="9">
    <source>
        <dbReference type="EMBL" id="CAB3987939.1"/>
    </source>
</evidence>
<dbReference type="SMART" id="SM00179">
    <property type="entry name" value="EGF_CA"/>
    <property type="match status" value="5"/>
</dbReference>
<dbReference type="GO" id="GO:0003964">
    <property type="term" value="F:RNA-directed DNA polymerase activity"/>
    <property type="evidence" value="ECO:0007669"/>
    <property type="project" value="UniProtKB-KW"/>
</dbReference>
<dbReference type="PROSITE" id="PS51257">
    <property type="entry name" value="PROKAR_LIPOPROTEIN"/>
    <property type="match status" value="1"/>
</dbReference>
<evidence type="ECO:0000256" key="1">
    <source>
        <dbReference type="ARBA" id="ARBA00004613"/>
    </source>
</evidence>
<name>A0A6S7GF28_PARCT</name>
<sequence length="460" mass="50964">MDRKLSIRAKTAGQTCGSCFLLASCYSRSPPSAKLGPILFLIMVNDLQCGSGRSGNWKFVDDVTISEGLLRNGEPSVIQSDLTSIATWASNNLMKLNTKKCKEMQICFFRNKPELPHLCVEDQILECVSSHKVLGLIIQDNLKWNEHISMIVTKASKRLHILRVLRRGGIPPHDLITIYYALIRSTLEYCCTVWHCGLPMYLSEQVEKIQKRALRIILPGRSYGEAQEMLQCPRLDIRRDVDECLESPCGNNEMCNNTEGSYNCSCKEGFGRDGFRCLDQDECQNNPCGNNATCNNTQGSYNCLCNEGFEGNGSQCLDTDECQKSPCHDDATCNNTEGSYACSCNRGFNGNGSNCSDRDECQESPCGENAICTNTAGSYTCSCNEGFEGDGIKCPDIDECISDTHRHSCSEYAICTNKIGSYMCTCYRNFTGNGTVCTGTTDMSSYLTVYILIERISSAF</sequence>
<keyword evidence="6" id="KW-1015">Disulfide bond</keyword>
<dbReference type="GO" id="GO:0005509">
    <property type="term" value="F:calcium ion binding"/>
    <property type="evidence" value="ECO:0007669"/>
    <property type="project" value="InterPro"/>
</dbReference>
<dbReference type="PANTHER" id="PTHR24042:SF5">
    <property type="entry name" value="EGF-LIKE CALCIUM-BINDING DOMAIN-CONTAINING PROTEIN"/>
    <property type="match status" value="1"/>
</dbReference>
<dbReference type="GO" id="GO:0008201">
    <property type="term" value="F:heparin binding"/>
    <property type="evidence" value="ECO:0007669"/>
    <property type="project" value="TreeGrafter"/>
</dbReference>
<dbReference type="CDD" id="cd00054">
    <property type="entry name" value="EGF_CA"/>
    <property type="match status" value="5"/>
</dbReference>
<comment type="caution">
    <text evidence="9">The sequence shown here is derived from an EMBL/GenBank/DDBJ whole genome shotgun (WGS) entry which is preliminary data.</text>
</comment>
<dbReference type="SUPFAM" id="SSF57184">
    <property type="entry name" value="Growth factor receptor domain"/>
    <property type="match status" value="1"/>
</dbReference>
<dbReference type="GO" id="GO:0005615">
    <property type="term" value="C:extracellular space"/>
    <property type="evidence" value="ECO:0007669"/>
    <property type="project" value="TreeGrafter"/>
</dbReference>
<evidence type="ECO:0000256" key="7">
    <source>
        <dbReference type="ARBA" id="ARBA00023180"/>
    </source>
</evidence>
<dbReference type="PANTHER" id="PTHR24042">
    <property type="entry name" value="NEL HOMOLOG"/>
    <property type="match status" value="1"/>
</dbReference>
<dbReference type="Pfam" id="PF12947">
    <property type="entry name" value="EGF_3"/>
    <property type="match status" value="4"/>
</dbReference>
<evidence type="ECO:0000256" key="4">
    <source>
        <dbReference type="ARBA" id="ARBA00022729"/>
    </source>
</evidence>
<evidence type="ECO:0000313" key="10">
    <source>
        <dbReference type="Proteomes" id="UP001152795"/>
    </source>
</evidence>
<dbReference type="Pfam" id="PF07645">
    <property type="entry name" value="EGF_CA"/>
    <property type="match status" value="1"/>
</dbReference>
<dbReference type="FunFam" id="2.10.25.10:FF:000014">
    <property type="entry name" value="Latent-transforming growth factor beta-binding protein 3"/>
    <property type="match status" value="1"/>
</dbReference>
<dbReference type="PROSITE" id="PS01187">
    <property type="entry name" value="EGF_CA"/>
    <property type="match status" value="3"/>
</dbReference>
<dbReference type="EMBL" id="CACRXK020001254">
    <property type="protein sequence ID" value="CAB3987939.1"/>
    <property type="molecule type" value="Genomic_DNA"/>
</dbReference>
<keyword evidence="9" id="KW-0548">Nucleotidyltransferase</keyword>